<dbReference type="SMART" id="SM00178">
    <property type="entry name" value="SAR"/>
    <property type="match status" value="1"/>
</dbReference>
<keyword evidence="3 5" id="KW-0547">Nucleotide-binding</keyword>
<evidence type="ECO:0000313" key="7">
    <source>
        <dbReference type="Proteomes" id="UP001159405"/>
    </source>
</evidence>
<dbReference type="SUPFAM" id="SSF52540">
    <property type="entry name" value="P-loop containing nucleoside triphosphate hydrolases"/>
    <property type="match status" value="1"/>
</dbReference>
<dbReference type="PRINTS" id="PR00328">
    <property type="entry name" value="SAR1GTPBP"/>
</dbReference>
<keyword evidence="4 5" id="KW-0342">GTP-binding</keyword>
<evidence type="ECO:0000256" key="4">
    <source>
        <dbReference type="ARBA" id="ARBA00023134"/>
    </source>
</evidence>
<dbReference type="InterPro" id="IPR005225">
    <property type="entry name" value="Small_GTP-bd"/>
</dbReference>
<evidence type="ECO:0000256" key="2">
    <source>
        <dbReference type="ARBA" id="ARBA00022707"/>
    </source>
</evidence>
<dbReference type="Pfam" id="PF00025">
    <property type="entry name" value="Arf"/>
    <property type="match status" value="1"/>
</dbReference>
<reference evidence="6 7" key="1">
    <citation type="submission" date="2022-05" db="EMBL/GenBank/DDBJ databases">
        <authorList>
            <consortium name="Genoscope - CEA"/>
            <person name="William W."/>
        </authorList>
    </citation>
    <scope>NUCLEOTIDE SEQUENCE [LARGE SCALE GENOMIC DNA]</scope>
</reference>
<keyword evidence="2" id="KW-0449">Lipoprotein</keyword>
<dbReference type="SMART" id="SM00177">
    <property type="entry name" value="ARF"/>
    <property type="match status" value="1"/>
</dbReference>
<dbReference type="InterPro" id="IPR044612">
    <property type="entry name" value="ARL2/3"/>
</dbReference>
<dbReference type="EMBL" id="CALNXK010000030">
    <property type="protein sequence ID" value="CAH3116954.1"/>
    <property type="molecule type" value="Genomic_DNA"/>
</dbReference>
<sequence length="171" mass="19411">QGLLSLLKKLKSSSSKELKILFLGLDNAGKTTILKFMANEDIQHITPTQGFNIKSVQKDGFKMHVWDIGGQRTIRPYWRNYFEQVECLVYVVDSSDQKRLEETGVEFKDLLDEDKLCGVPVLVFANKQDLLNAKSPAEISECLDLHTIKDRPWQIHPCSAKTGEGIQVFQS</sequence>
<dbReference type="InterPro" id="IPR006689">
    <property type="entry name" value="Small_GTPase_ARF/SAR"/>
</dbReference>
<accession>A0ABN8NQ71</accession>
<evidence type="ECO:0000256" key="3">
    <source>
        <dbReference type="ARBA" id="ARBA00022741"/>
    </source>
</evidence>
<keyword evidence="2" id="KW-0519">Myristate</keyword>
<evidence type="ECO:0000256" key="1">
    <source>
        <dbReference type="ARBA" id="ARBA00010290"/>
    </source>
</evidence>
<dbReference type="Proteomes" id="UP001159405">
    <property type="component" value="Unassembled WGS sequence"/>
</dbReference>
<name>A0ABN8NQ71_9CNID</name>
<comment type="similarity">
    <text evidence="1 5">Belongs to the small GTPase superfamily. Arf family.</text>
</comment>
<keyword evidence="7" id="KW-1185">Reference proteome</keyword>
<dbReference type="PANTHER" id="PTHR45697">
    <property type="entry name" value="ADP-RIBOSYLATION FACTOR-LIKE PROTEIN 2-RELATED"/>
    <property type="match status" value="1"/>
</dbReference>
<dbReference type="NCBIfam" id="TIGR00231">
    <property type="entry name" value="small_GTP"/>
    <property type="match status" value="1"/>
</dbReference>
<evidence type="ECO:0000313" key="6">
    <source>
        <dbReference type="EMBL" id="CAH3116954.1"/>
    </source>
</evidence>
<feature type="non-terminal residue" evidence="6">
    <location>
        <position position="1"/>
    </location>
</feature>
<organism evidence="6 7">
    <name type="scientific">Porites lobata</name>
    <dbReference type="NCBI Taxonomy" id="104759"/>
    <lineage>
        <taxon>Eukaryota</taxon>
        <taxon>Metazoa</taxon>
        <taxon>Cnidaria</taxon>
        <taxon>Anthozoa</taxon>
        <taxon>Hexacorallia</taxon>
        <taxon>Scleractinia</taxon>
        <taxon>Fungiina</taxon>
        <taxon>Poritidae</taxon>
        <taxon>Porites</taxon>
    </lineage>
</organism>
<dbReference type="PROSITE" id="PS51417">
    <property type="entry name" value="ARF"/>
    <property type="match status" value="1"/>
</dbReference>
<evidence type="ECO:0008006" key="8">
    <source>
        <dbReference type="Google" id="ProtNLM"/>
    </source>
</evidence>
<dbReference type="Gene3D" id="3.40.50.300">
    <property type="entry name" value="P-loop containing nucleotide triphosphate hydrolases"/>
    <property type="match status" value="1"/>
</dbReference>
<dbReference type="CDD" id="cd04155">
    <property type="entry name" value="Arl3"/>
    <property type="match status" value="1"/>
</dbReference>
<protein>
    <recommendedName>
        <fullName evidence="8">ADP-ribosylation factor-like protein 3</fullName>
    </recommendedName>
</protein>
<evidence type="ECO:0000256" key="5">
    <source>
        <dbReference type="RuleBase" id="RU003925"/>
    </source>
</evidence>
<dbReference type="InterPro" id="IPR027417">
    <property type="entry name" value="P-loop_NTPase"/>
</dbReference>
<gene>
    <name evidence="6" type="ORF">PLOB_00025440</name>
</gene>
<comment type="caution">
    <text evidence="6">The sequence shown here is derived from an EMBL/GenBank/DDBJ whole genome shotgun (WGS) entry which is preliminary data.</text>
</comment>
<proteinExistence type="inferred from homology"/>